<dbReference type="EMBL" id="BLXT01000945">
    <property type="protein sequence ID" value="GFN81743.1"/>
    <property type="molecule type" value="Genomic_DNA"/>
</dbReference>
<name>A0AAV3YIA4_9GAST</name>
<gene>
    <name evidence="2" type="ORF">PoB_000824900</name>
</gene>
<evidence type="ECO:0000256" key="1">
    <source>
        <dbReference type="SAM" id="MobiDB-lite"/>
    </source>
</evidence>
<feature type="region of interest" description="Disordered" evidence="1">
    <location>
        <begin position="50"/>
        <end position="99"/>
    </location>
</feature>
<accession>A0AAV3YIA4</accession>
<protein>
    <submittedName>
        <fullName evidence="2">Uncharacterized protein</fullName>
    </submittedName>
</protein>
<evidence type="ECO:0000313" key="2">
    <source>
        <dbReference type="EMBL" id="GFN81743.1"/>
    </source>
</evidence>
<sequence length="99" mass="10882">MERRREAGWTTGSQLGYFPSLDTFWRVSSRDIRFVSAVTGFLFSDIRTGDSSECPQQGDVMLSGPPSGQGTAGRAQTRDRRIPADVRADSSFLQTNSSC</sequence>
<dbReference type="AlphaFoldDB" id="A0AAV3YIA4"/>
<keyword evidence="3" id="KW-1185">Reference proteome</keyword>
<dbReference type="Proteomes" id="UP000735302">
    <property type="component" value="Unassembled WGS sequence"/>
</dbReference>
<comment type="caution">
    <text evidence="2">The sequence shown here is derived from an EMBL/GenBank/DDBJ whole genome shotgun (WGS) entry which is preliminary data.</text>
</comment>
<proteinExistence type="predicted"/>
<feature type="compositionally biased region" description="Basic and acidic residues" evidence="1">
    <location>
        <begin position="76"/>
        <end position="88"/>
    </location>
</feature>
<organism evidence="2 3">
    <name type="scientific">Plakobranchus ocellatus</name>
    <dbReference type="NCBI Taxonomy" id="259542"/>
    <lineage>
        <taxon>Eukaryota</taxon>
        <taxon>Metazoa</taxon>
        <taxon>Spiralia</taxon>
        <taxon>Lophotrochozoa</taxon>
        <taxon>Mollusca</taxon>
        <taxon>Gastropoda</taxon>
        <taxon>Heterobranchia</taxon>
        <taxon>Euthyneura</taxon>
        <taxon>Panpulmonata</taxon>
        <taxon>Sacoglossa</taxon>
        <taxon>Placobranchoidea</taxon>
        <taxon>Plakobranchidae</taxon>
        <taxon>Plakobranchus</taxon>
    </lineage>
</organism>
<evidence type="ECO:0000313" key="3">
    <source>
        <dbReference type="Proteomes" id="UP000735302"/>
    </source>
</evidence>
<reference evidence="2 3" key="1">
    <citation type="journal article" date="2021" name="Elife">
        <title>Chloroplast acquisition without the gene transfer in kleptoplastic sea slugs, Plakobranchus ocellatus.</title>
        <authorList>
            <person name="Maeda T."/>
            <person name="Takahashi S."/>
            <person name="Yoshida T."/>
            <person name="Shimamura S."/>
            <person name="Takaki Y."/>
            <person name="Nagai Y."/>
            <person name="Toyoda A."/>
            <person name="Suzuki Y."/>
            <person name="Arimoto A."/>
            <person name="Ishii H."/>
            <person name="Satoh N."/>
            <person name="Nishiyama T."/>
            <person name="Hasebe M."/>
            <person name="Maruyama T."/>
            <person name="Minagawa J."/>
            <person name="Obokata J."/>
            <person name="Shigenobu S."/>
        </authorList>
    </citation>
    <scope>NUCLEOTIDE SEQUENCE [LARGE SCALE GENOMIC DNA]</scope>
</reference>